<protein>
    <submittedName>
        <fullName evidence="1">Uncharacterized protein</fullName>
    </submittedName>
</protein>
<organism evidence="1">
    <name type="scientific">marine sediment metagenome</name>
    <dbReference type="NCBI Taxonomy" id="412755"/>
    <lineage>
        <taxon>unclassified sequences</taxon>
        <taxon>metagenomes</taxon>
        <taxon>ecological metagenomes</taxon>
    </lineage>
</organism>
<gene>
    <name evidence="1" type="ORF">S01H1_06007</name>
</gene>
<sequence length="103" mass="11043">MVEQHSGFAYQRIITFDDDDLTPSVAGGCVFKTATGHGAARNITMFDDGVAGQVIYIISSNPANATTIVDGGDLLITANWVDGAEKTLVLIFDGADWYEICRI</sequence>
<dbReference type="AlphaFoldDB" id="X0SRS3"/>
<comment type="caution">
    <text evidence="1">The sequence shown here is derived from an EMBL/GenBank/DDBJ whole genome shotgun (WGS) entry which is preliminary data.</text>
</comment>
<dbReference type="EMBL" id="BARS01003118">
    <property type="protein sequence ID" value="GAF77846.1"/>
    <property type="molecule type" value="Genomic_DNA"/>
</dbReference>
<name>X0SRS3_9ZZZZ</name>
<proteinExistence type="predicted"/>
<reference evidence="1" key="1">
    <citation type="journal article" date="2014" name="Front. Microbiol.">
        <title>High frequency of phylogenetically diverse reductive dehalogenase-homologous genes in deep subseafloor sedimentary metagenomes.</title>
        <authorList>
            <person name="Kawai M."/>
            <person name="Futagami T."/>
            <person name="Toyoda A."/>
            <person name="Takaki Y."/>
            <person name="Nishi S."/>
            <person name="Hori S."/>
            <person name="Arai W."/>
            <person name="Tsubouchi T."/>
            <person name="Morono Y."/>
            <person name="Uchiyama I."/>
            <person name="Ito T."/>
            <person name="Fujiyama A."/>
            <person name="Inagaki F."/>
            <person name="Takami H."/>
        </authorList>
    </citation>
    <scope>NUCLEOTIDE SEQUENCE</scope>
    <source>
        <strain evidence="1">Expedition CK06-06</strain>
    </source>
</reference>
<accession>X0SRS3</accession>
<evidence type="ECO:0000313" key="1">
    <source>
        <dbReference type="EMBL" id="GAF77846.1"/>
    </source>
</evidence>